<dbReference type="EMBL" id="RHXB01000015">
    <property type="protein sequence ID" value="RSE22922.1"/>
    <property type="molecule type" value="Genomic_DNA"/>
</dbReference>
<dbReference type="InterPro" id="IPR008966">
    <property type="entry name" value="Adhesion_dom_sf"/>
</dbReference>
<dbReference type="PANTHER" id="PTHR33420:SF12">
    <property type="entry name" value="FIMBRIN-LIKE PROTEIN FIMI-RELATED"/>
    <property type="match status" value="1"/>
</dbReference>
<dbReference type="Gene3D" id="2.60.40.1090">
    <property type="entry name" value="Fimbrial-type adhesion domain"/>
    <property type="match status" value="1"/>
</dbReference>
<comment type="caution">
    <text evidence="7">The sequence shown here is derived from an EMBL/GenBank/DDBJ whole genome shotgun (WGS) entry which is preliminary data.</text>
</comment>
<dbReference type="InterPro" id="IPR050263">
    <property type="entry name" value="Bact_Fimbrial_Adh_Pro"/>
</dbReference>
<keyword evidence="4" id="KW-0281">Fimbrium</keyword>
<feature type="signal peptide" evidence="5">
    <location>
        <begin position="1"/>
        <end position="22"/>
    </location>
</feature>
<dbReference type="OrthoDB" id="6466381at2"/>
<evidence type="ECO:0000313" key="8">
    <source>
        <dbReference type="Proteomes" id="UP000275331"/>
    </source>
</evidence>
<dbReference type="SUPFAM" id="SSF49401">
    <property type="entry name" value="Bacterial adhesins"/>
    <property type="match status" value="1"/>
</dbReference>
<evidence type="ECO:0000256" key="1">
    <source>
        <dbReference type="ARBA" id="ARBA00004561"/>
    </source>
</evidence>
<dbReference type="Pfam" id="PF00419">
    <property type="entry name" value="Fimbrial"/>
    <property type="match status" value="1"/>
</dbReference>
<dbReference type="InterPro" id="IPR036937">
    <property type="entry name" value="Adhesion_dom_fimbrial_sf"/>
</dbReference>
<dbReference type="PANTHER" id="PTHR33420">
    <property type="entry name" value="FIMBRIAL SUBUNIT ELFA-RELATED"/>
    <property type="match status" value="1"/>
</dbReference>
<dbReference type="RefSeq" id="WP_125294831.1">
    <property type="nucleotide sequence ID" value="NZ_JAPTZM010000005.1"/>
</dbReference>
<dbReference type="GO" id="GO:0009289">
    <property type="term" value="C:pilus"/>
    <property type="evidence" value="ECO:0007669"/>
    <property type="project" value="UniProtKB-SubCell"/>
</dbReference>
<dbReference type="Proteomes" id="UP000275331">
    <property type="component" value="Unassembled WGS sequence"/>
</dbReference>
<evidence type="ECO:0000256" key="4">
    <source>
        <dbReference type="ARBA" id="ARBA00023263"/>
    </source>
</evidence>
<feature type="domain" description="Fimbrial-type adhesion" evidence="6">
    <location>
        <begin position="45"/>
        <end position="187"/>
    </location>
</feature>
<evidence type="ECO:0000313" key="7">
    <source>
        <dbReference type="EMBL" id="RSE22922.1"/>
    </source>
</evidence>
<dbReference type="GO" id="GO:0043709">
    <property type="term" value="P:cell adhesion involved in single-species biofilm formation"/>
    <property type="evidence" value="ECO:0007669"/>
    <property type="project" value="TreeGrafter"/>
</dbReference>
<keyword evidence="3 5" id="KW-0732">Signal</keyword>
<evidence type="ECO:0000256" key="2">
    <source>
        <dbReference type="ARBA" id="ARBA00006671"/>
    </source>
</evidence>
<proteinExistence type="inferred from homology"/>
<protein>
    <submittedName>
        <fullName evidence="7">Type 1 fimbrial protein</fullName>
    </submittedName>
</protein>
<gene>
    <name evidence="7" type="ORF">EGT71_19265</name>
</gene>
<dbReference type="InterPro" id="IPR000259">
    <property type="entry name" value="Adhesion_dom_fimbrial"/>
</dbReference>
<comment type="similarity">
    <text evidence="2">Belongs to the fimbrial protein family.</text>
</comment>
<feature type="chain" id="PRO_5019382514" evidence="5">
    <location>
        <begin position="23"/>
        <end position="188"/>
    </location>
</feature>
<evidence type="ECO:0000256" key="5">
    <source>
        <dbReference type="SAM" id="SignalP"/>
    </source>
</evidence>
<dbReference type="AlphaFoldDB" id="A0A427UQW4"/>
<comment type="subcellular location">
    <subcellularLocation>
        <location evidence="1">Fimbrium</location>
    </subcellularLocation>
</comment>
<sequence length="188" mass="19065">MKYQFRIAAALAGVLVSGAAFSAGNNMTTHLGATAGTQSTGGTVEFTGEIVDSSCNITTTSKDVKVDLGKWGRNYFTAPGTETTKTPFSISVDSCPTSVKTVAVLFDGKKDATDPTLLALTAGGASGVGIKIYDGVSNTQVTMGAVSASVAVVSAQATVPFFADYTSTAATVTTGTANGVTNFLMVYN</sequence>
<evidence type="ECO:0000256" key="3">
    <source>
        <dbReference type="ARBA" id="ARBA00022729"/>
    </source>
</evidence>
<reference evidence="7 8" key="1">
    <citation type="submission" date="2018-10" db="EMBL/GenBank/DDBJ databases">
        <title>Transmission dynamics of multidrug resistant bacteria on intensive care unit surfaces.</title>
        <authorList>
            <person name="D'Souza A.W."/>
            <person name="Potter R.F."/>
            <person name="Wallace M."/>
            <person name="Shupe A."/>
            <person name="Patel S."/>
            <person name="Sun S."/>
            <person name="Gul D."/>
            <person name="Kwon J.H."/>
            <person name="Andleeb S."/>
            <person name="Burnham C.-A.D."/>
            <person name="Dantas G."/>
        </authorList>
    </citation>
    <scope>NUCLEOTIDE SEQUENCE [LARGE SCALE GENOMIC DNA]</scope>
    <source>
        <strain evidence="7 8">AS_373</strain>
    </source>
</reference>
<evidence type="ECO:0000259" key="6">
    <source>
        <dbReference type="Pfam" id="PF00419"/>
    </source>
</evidence>
<organism evidence="7 8">
    <name type="scientific">Atlantibacter subterraneus</name>
    <dbReference type="NCBI Taxonomy" id="255519"/>
    <lineage>
        <taxon>Bacteria</taxon>
        <taxon>Pseudomonadati</taxon>
        <taxon>Pseudomonadota</taxon>
        <taxon>Gammaproteobacteria</taxon>
        <taxon>Enterobacterales</taxon>
        <taxon>Enterobacteriaceae</taxon>
        <taxon>Atlantibacter</taxon>
    </lineage>
</organism>
<name>A0A427UQW4_9ENTR</name>
<accession>A0A427UQW4</accession>